<reference evidence="1 2" key="1">
    <citation type="submission" date="2024-09" db="EMBL/GenBank/DDBJ databases">
        <authorList>
            <person name="Sun Q."/>
            <person name="Mori K."/>
        </authorList>
    </citation>
    <scope>NUCLEOTIDE SEQUENCE [LARGE SCALE GENOMIC DNA]</scope>
    <source>
        <strain evidence="1 2">JCM 3307</strain>
    </source>
</reference>
<keyword evidence="2" id="KW-1185">Reference proteome</keyword>
<dbReference type="EMBL" id="JBHMCA010000021">
    <property type="protein sequence ID" value="MFB9443462.1"/>
    <property type="molecule type" value="Genomic_DNA"/>
</dbReference>
<sequence length="141" mass="15438">MSDGLAVPPGLSSLIESGLWPTIDSAHAQNLRPLAALEDIDRLAPSETSLFLYPPPFQTLASKIRKSRRFWAEYGALDEIDPELALVIGDFGLGSDAAIVLDYRRNPSEPPVLRLAWGHDGSHWVEAASDFGEFARLLRLG</sequence>
<evidence type="ECO:0000313" key="2">
    <source>
        <dbReference type="Proteomes" id="UP001589608"/>
    </source>
</evidence>
<gene>
    <name evidence="1" type="ORF">ACFFTR_10235</name>
</gene>
<evidence type="ECO:0000313" key="1">
    <source>
        <dbReference type="EMBL" id="MFB9443462.1"/>
    </source>
</evidence>
<protein>
    <submittedName>
        <fullName evidence="1">SMI1/KNR4 family protein</fullName>
    </submittedName>
</protein>
<name>A0ABV5M3Q4_9ACTN</name>
<organism evidence="1 2">
    <name type="scientific">Dactylosporangium vinaceum</name>
    <dbReference type="NCBI Taxonomy" id="53362"/>
    <lineage>
        <taxon>Bacteria</taxon>
        <taxon>Bacillati</taxon>
        <taxon>Actinomycetota</taxon>
        <taxon>Actinomycetes</taxon>
        <taxon>Micromonosporales</taxon>
        <taxon>Micromonosporaceae</taxon>
        <taxon>Dactylosporangium</taxon>
    </lineage>
</organism>
<dbReference type="RefSeq" id="WP_223095468.1">
    <property type="nucleotide sequence ID" value="NZ_CP061913.1"/>
</dbReference>
<dbReference type="Proteomes" id="UP001589608">
    <property type="component" value="Unassembled WGS sequence"/>
</dbReference>
<comment type="caution">
    <text evidence="1">The sequence shown here is derived from an EMBL/GenBank/DDBJ whole genome shotgun (WGS) entry which is preliminary data.</text>
</comment>
<accession>A0ABV5M3Q4</accession>
<proteinExistence type="predicted"/>